<organism evidence="7 8">
    <name type="scientific">Paragonimus skrjabini miyazakii</name>
    <dbReference type="NCBI Taxonomy" id="59628"/>
    <lineage>
        <taxon>Eukaryota</taxon>
        <taxon>Metazoa</taxon>
        <taxon>Spiralia</taxon>
        <taxon>Lophotrochozoa</taxon>
        <taxon>Platyhelminthes</taxon>
        <taxon>Trematoda</taxon>
        <taxon>Digenea</taxon>
        <taxon>Plagiorchiida</taxon>
        <taxon>Troglotremata</taxon>
        <taxon>Troglotrematidae</taxon>
        <taxon>Paragonimus</taxon>
    </lineage>
</organism>
<dbReference type="Pfam" id="PF00282">
    <property type="entry name" value="Pyridoxal_deC"/>
    <property type="match status" value="1"/>
</dbReference>
<dbReference type="PRINTS" id="PR00800">
    <property type="entry name" value="YHDCRBOXLASE"/>
</dbReference>
<protein>
    <recommendedName>
        <fullName evidence="9">Aromatic-L-amino-acid decarboxylase</fullName>
    </recommendedName>
</protein>
<comment type="cofactor">
    <cofactor evidence="1 6">
        <name>pyridoxal 5'-phosphate</name>
        <dbReference type="ChEBI" id="CHEBI:597326"/>
    </cofactor>
</comment>
<dbReference type="GO" id="GO:0005737">
    <property type="term" value="C:cytoplasm"/>
    <property type="evidence" value="ECO:0007669"/>
    <property type="project" value="TreeGrafter"/>
</dbReference>
<evidence type="ECO:0000313" key="8">
    <source>
        <dbReference type="Proteomes" id="UP000822476"/>
    </source>
</evidence>
<evidence type="ECO:0000256" key="1">
    <source>
        <dbReference type="ARBA" id="ARBA00001933"/>
    </source>
</evidence>
<keyword evidence="5 6" id="KW-0456">Lyase</keyword>
<evidence type="ECO:0000313" key="7">
    <source>
        <dbReference type="EMBL" id="KAF7255964.1"/>
    </source>
</evidence>
<dbReference type="AlphaFoldDB" id="A0A8S9YMF6"/>
<dbReference type="GO" id="GO:0006520">
    <property type="term" value="P:amino acid metabolic process"/>
    <property type="evidence" value="ECO:0007669"/>
    <property type="project" value="InterPro"/>
</dbReference>
<dbReference type="Gene3D" id="1.20.1340.10">
    <property type="entry name" value="dopa decarboxylase, N-terminal domain"/>
    <property type="match status" value="1"/>
</dbReference>
<comment type="caution">
    <text evidence="7">The sequence shown here is derived from an EMBL/GenBank/DDBJ whole genome shotgun (WGS) entry which is preliminary data.</text>
</comment>
<dbReference type="PANTHER" id="PTHR11999">
    <property type="entry name" value="GROUP II PYRIDOXAL-5-PHOSPHATE DECARBOXYLASE"/>
    <property type="match status" value="1"/>
</dbReference>
<dbReference type="OrthoDB" id="639767at2759"/>
<dbReference type="InterPro" id="IPR015422">
    <property type="entry name" value="PyrdxlP-dep_Trfase_small"/>
</dbReference>
<name>A0A8S9YMF6_9TREM</name>
<sequence>MDSDQFVEATAYLAKYIVAYRNGLTSGCKHVLPDFEQIRPGYLRALLPDTAPEVGEPFSALMYDVTEKIMPGMTHWQHPNFHAYFPTCATYPSLLGDFLSLAIAPLGFAWLSCPACTELEVIVLDWLVHALGLPKKFLSTENSSNNFEISGGGTIESSASLACAALVLGVRERAFTQLAGVQEVNSDGLQGRNVTEHLNRLVGYTSDQAHCSVFRAFRIAMIRYRELPTERVGHKRVFSAQVLSKIIAKDVSMGLLPLICVATMGTTGTCEFDDIDAIGRVCKEYNVWLHLDAAYAGTALLCPEYRYLANGIEFADSFCLNGNKLLRVHFDCTIIWFADHRVITKAFEEEAVYLRNDFQGMPEYRHVGMANSFKQLVSLDERFEICNDVRFGLVCFRLRGKNELTQELNNRLLNDGRVFMVPGSIKDAKNQESTVYFLRFVASPQTMLEDVYFTYKVISETAETVLFSNSAQKLRDGVIHKY</sequence>
<dbReference type="InterPro" id="IPR010977">
    <property type="entry name" value="Aromatic_deC"/>
</dbReference>
<dbReference type="GO" id="GO:0042427">
    <property type="term" value="P:serotonin biosynthetic process"/>
    <property type="evidence" value="ECO:0007669"/>
    <property type="project" value="TreeGrafter"/>
</dbReference>
<dbReference type="GO" id="GO:0004058">
    <property type="term" value="F:aromatic-L-amino-acid decarboxylase activity"/>
    <property type="evidence" value="ECO:0007669"/>
    <property type="project" value="UniProtKB-EC"/>
</dbReference>
<keyword evidence="8" id="KW-1185">Reference proteome</keyword>
<evidence type="ECO:0000256" key="3">
    <source>
        <dbReference type="ARBA" id="ARBA00022793"/>
    </source>
</evidence>
<keyword evidence="3" id="KW-0210">Decarboxylase</keyword>
<comment type="similarity">
    <text evidence="2 6">Belongs to the group II decarboxylase family.</text>
</comment>
<dbReference type="Gene3D" id="3.90.1150.10">
    <property type="entry name" value="Aspartate Aminotransferase, domain 1"/>
    <property type="match status" value="1"/>
</dbReference>
<evidence type="ECO:0000256" key="4">
    <source>
        <dbReference type="ARBA" id="ARBA00022898"/>
    </source>
</evidence>
<dbReference type="GO" id="GO:0030170">
    <property type="term" value="F:pyridoxal phosphate binding"/>
    <property type="evidence" value="ECO:0007669"/>
    <property type="project" value="InterPro"/>
</dbReference>
<dbReference type="PANTHER" id="PTHR11999:SF70">
    <property type="entry name" value="MIP05841P"/>
    <property type="match status" value="1"/>
</dbReference>
<dbReference type="Gene3D" id="3.40.640.10">
    <property type="entry name" value="Type I PLP-dependent aspartate aminotransferase-like (Major domain)"/>
    <property type="match status" value="1"/>
</dbReference>
<dbReference type="SUPFAM" id="SSF53383">
    <property type="entry name" value="PLP-dependent transferases"/>
    <property type="match status" value="1"/>
</dbReference>
<gene>
    <name evidence="7" type="ORF">EG68_07454</name>
</gene>
<accession>A0A8S9YMF6</accession>
<evidence type="ECO:0000256" key="2">
    <source>
        <dbReference type="ARBA" id="ARBA00009533"/>
    </source>
</evidence>
<dbReference type="GO" id="GO:0042423">
    <property type="term" value="P:catecholamine biosynthetic process"/>
    <property type="evidence" value="ECO:0007669"/>
    <property type="project" value="UniProtKB-KW"/>
</dbReference>
<proteinExistence type="inferred from homology"/>
<dbReference type="EMBL" id="JTDE01003522">
    <property type="protein sequence ID" value="KAF7255964.1"/>
    <property type="molecule type" value="Genomic_DNA"/>
</dbReference>
<evidence type="ECO:0008006" key="9">
    <source>
        <dbReference type="Google" id="ProtNLM"/>
    </source>
</evidence>
<dbReference type="GO" id="GO:0019752">
    <property type="term" value="P:carboxylic acid metabolic process"/>
    <property type="evidence" value="ECO:0007669"/>
    <property type="project" value="InterPro"/>
</dbReference>
<evidence type="ECO:0000256" key="5">
    <source>
        <dbReference type="ARBA" id="ARBA00023239"/>
    </source>
</evidence>
<dbReference type="Proteomes" id="UP000822476">
    <property type="component" value="Unassembled WGS sequence"/>
</dbReference>
<reference evidence="7" key="1">
    <citation type="submission" date="2019-07" db="EMBL/GenBank/DDBJ databases">
        <title>Annotation for the trematode Paragonimus miyazaki's.</title>
        <authorList>
            <person name="Choi Y.-J."/>
        </authorList>
    </citation>
    <scope>NUCLEOTIDE SEQUENCE</scope>
    <source>
        <strain evidence="7">Japan</strain>
    </source>
</reference>
<dbReference type="InterPro" id="IPR015424">
    <property type="entry name" value="PyrdxlP-dep_Trfase"/>
</dbReference>
<evidence type="ECO:0000256" key="6">
    <source>
        <dbReference type="RuleBase" id="RU000382"/>
    </source>
</evidence>
<keyword evidence="4 6" id="KW-0663">Pyridoxal phosphate</keyword>
<dbReference type="InterPro" id="IPR015421">
    <property type="entry name" value="PyrdxlP-dep_Trfase_major"/>
</dbReference>
<dbReference type="InterPro" id="IPR002129">
    <property type="entry name" value="PyrdxlP-dep_de-COase"/>
</dbReference>